<accession>A0A1R1MLX8</accession>
<dbReference type="Pfam" id="PF13439">
    <property type="entry name" value="Glyco_transf_4"/>
    <property type="match status" value="1"/>
</dbReference>
<feature type="domain" description="Glycosyl transferase family 1" evidence="1">
    <location>
        <begin position="176"/>
        <end position="336"/>
    </location>
</feature>
<gene>
    <name evidence="3" type="ORF">BLW93_03885</name>
</gene>
<dbReference type="GO" id="GO:0016757">
    <property type="term" value="F:glycosyltransferase activity"/>
    <property type="evidence" value="ECO:0007669"/>
    <property type="project" value="UniProtKB-ARBA"/>
</dbReference>
<name>A0A1R1MLX8_9BACT</name>
<comment type="caution">
    <text evidence="3">The sequence shown here is derived from an EMBL/GenBank/DDBJ whole genome shotgun (WGS) entry which is preliminary data.</text>
</comment>
<feature type="domain" description="Glycosyltransferase subfamily 4-like N-terminal" evidence="2">
    <location>
        <begin position="48"/>
        <end position="166"/>
    </location>
</feature>
<dbReference type="PANTHER" id="PTHR12526">
    <property type="entry name" value="GLYCOSYLTRANSFERASE"/>
    <property type="match status" value="1"/>
</dbReference>
<evidence type="ECO:0000313" key="4">
    <source>
        <dbReference type="Proteomes" id="UP000187408"/>
    </source>
</evidence>
<keyword evidence="4" id="KW-1185">Reference proteome</keyword>
<dbReference type="PANTHER" id="PTHR12526:SF638">
    <property type="entry name" value="SPORE COAT PROTEIN SA"/>
    <property type="match status" value="1"/>
</dbReference>
<organism evidence="3 4">
    <name type="scientific">Desulfurobacterium indicum</name>
    <dbReference type="NCBI Taxonomy" id="1914305"/>
    <lineage>
        <taxon>Bacteria</taxon>
        <taxon>Pseudomonadati</taxon>
        <taxon>Aquificota</taxon>
        <taxon>Aquificia</taxon>
        <taxon>Desulfurobacteriales</taxon>
        <taxon>Desulfurobacteriaceae</taxon>
        <taxon>Desulfurobacterium</taxon>
    </lineage>
</organism>
<protein>
    <submittedName>
        <fullName evidence="3">Glycosyltransferase</fullName>
    </submittedName>
</protein>
<evidence type="ECO:0000259" key="1">
    <source>
        <dbReference type="Pfam" id="PF00534"/>
    </source>
</evidence>
<dbReference type="SUPFAM" id="SSF53756">
    <property type="entry name" value="UDP-Glycosyltransferase/glycogen phosphorylase"/>
    <property type="match status" value="1"/>
</dbReference>
<sequence>MRILEIIDGDGWCGTKEQTYLISLQLSKYFEVEMALASGNKHLIKRLDGKIPLHFFQKGDKSEKKKLYPYKNLIRIIRQGNYDVVIPNSSSAFNFLLPFWRFLRNRPKLIAMRRSGFVPSFFSAKLKYSLADAIVVVSKDVAKMLKEKHFFPEKLYVIESGIELSRFYPSDEYRFEIREHFSVSEHEKLFVNVANWLPYRKGQDILFRAFAEAARNDWKLMLVGRDTDSEEAREMVRELGLEGKVIHAGFRPDVEKILQAADFFVLSSRSEGIAGALLQAMASGKVVISTLAGGIGEYLKDGVNGFASPIEDVDGLAEAMKKAAALDKKEYEVIANRAVETAKKYSIEETGKKWKDLIESLCR</sequence>
<dbReference type="Pfam" id="PF00534">
    <property type="entry name" value="Glycos_transf_1"/>
    <property type="match status" value="1"/>
</dbReference>
<dbReference type="InterPro" id="IPR001296">
    <property type="entry name" value="Glyco_trans_1"/>
</dbReference>
<keyword evidence="3" id="KW-0808">Transferase</keyword>
<reference evidence="3 4" key="1">
    <citation type="submission" date="2016-10" db="EMBL/GenBank/DDBJ databases">
        <title>Genome sequence of a sulfur-reducing bacterium Desulfurobacterium indicum K6013.</title>
        <authorList>
            <person name="Cao J."/>
            <person name="Shao Z."/>
            <person name="Alain K."/>
            <person name="Jebbar M."/>
        </authorList>
    </citation>
    <scope>NUCLEOTIDE SEQUENCE [LARGE SCALE GENOMIC DNA]</scope>
    <source>
        <strain evidence="3 4">K6013</strain>
    </source>
</reference>
<dbReference type="EMBL" id="MOEN01000010">
    <property type="protein sequence ID" value="OMH40730.1"/>
    <property type="molecule type" value="Genomic_DNA"/>
</dbReference>
<dbReference type="Gene3D" id="3.40.50.2000">
    <property type="entry name" value="Glycogen Phosphorylase B"/>
    <property type="match status" value="2"/>
</dbReference>
<dbReference type="STRING" id="1914305.BLW93_03885"/>
<evidence type="ECO:0000313" key="3">
    <source>
        <dbReference type="EMBL" id="OMH40730.1"/>
    </source>
</evidence>
<proteinExistence type="predicted"/>
<dbReference type="InterPro" id="IPR028098">
    <property type="entry name" value="Glyco_trans_4-like_N"/>
</dbReference>
<dbReference type="AlphaFoldDB" id="A0A1R1MLX8"/>
<evidence type="ECO:0000259" key="2">
    <source>
        <dbReference type="Pfam" id="PF13439"/>
    </source>
</evidence>
<dbReference type="Proteomes" id="UP000187408">
    <property type="component" value="Unassembled WGS sequence"/>
</dbReference>